<reference evidence="8" key="1">
    <citation type="submission" date="2012-06" db="EMBL/GenBank/DDBJ databases">
        <title>The complete genome of Belliella baltica DSM 15883.</title>
        <authorList>
            <person name="Lucas S."/>
            <person name="Copeland A."/>
            <person name="Lapidus A."/>
            <person name="Goodwin L."/>
            <person name="Pitluck S."/>
            <person name="Peters L."/>
            <person name="Mikhailova N."/>
            <person name="Davenport K."/>
            <person name="Kyrpides N."/>
            <person name="Mavromatis K."/>
            <person name="Pagani I."/>
            <person name="Ivanova N."/>
            <person name="Ovchinnikova G."/>
            <person name="Zeytun A."/>
            <person name="Detter J.C."/>
            <person name="Han C."/>
            <person name="Land M."/>
            <person name="Hauser L."/>
            <person name="Markowitz V."/>
            <person name="Cheng J.-F."/>
            <person name="Hugenholtz P."/>
            <person name="Woyke T."/>
            <person name="Wu D."/>
            <person name="Tindall B."/>
            <person name="Pomrenke H."/>
            <person name="Brambilla E."/>
            <person name="Klenk H.-P."/>
            <person name="Eisen J.A."/>
        </authorList>
    </citation>
    <scope>NUCLEOTIDE SEQUENCE [LARGE SCALE GENOMIC DNA]</scope>
    <source>
        <strain evidence="8">DSM 15883 / CIP 108006 / LMG 21964 / BA134</strain>
    </source>
</reference>
<evidence type="ECO:0000256" key="1">
    <source>
        <dbReference type="ARBA" id="ARBA00004651"/>
    </source>
</evidence>
<feature type="transmembrane region" description="Helical" evidence="6">
    <location>
        <begin position="87"/>
        <end position="109"/>
    </location>
</feature>
<dbReference type="GO" id="GO:0005886">
    <property type="term" value="C:plasma membrane"/>
    <property type="evidence" value="ECO:0007669"/>
    <property type="project" value="UniProtKB-SubCell"/>
</dbReference>
<dbReference type="Pfam" id="PF02690">
    <property type="entry name" value="Na_Pi_cotrans"/>
    <property type="match status" value="2"/>
</dbReference>
<keyword evidence="5 6" id="KW-0472">Membrane</keyword>
<dbReference type="PANTHER" id="PTHR10010">
    <property type="entry name" value="SOLUTE CARRIER FAMILY 34 SODIUM PHOSPHATE , MEMBER 2-RELATED"/>
    <property type="match status" value="1"/>
</dbReference>
<feature type="transmembrane region" description="Helical" evidence="6">
    <location>
        <begin position="178"/>
        <end position="211"/>
    </location>
</feature>
<keyword evidence="3 6" id="KW-0812">Transmembrane</keyword>
<dbReference type="EMBL" id="CP003281">
    <property type="protein sequence ID" value="AFL86033.1"/>
    <property type="molecule type" value="Genomic_DNA"/>
</dbReference>
<dbReference type="eggNOG" id="COG1283">
    <property type="taxonomic scope" value="Bacteria"/>
</dbReference>
<sequence length="553" mass="61808">MEQEVFDFWKFLAGIGLFLWGMNQLEGSIKELAGKPFRNLLQKSTNTAWKGILIGALITAVLQSSSLVTLMVLAFLGAGVINLKNAIGVILGANLGTTMTAWIVATLGFKFSVASFAMPFLGIGSLMFIFFSSRPMLKNLGAFTVGFGLLFLGLDFMKLAIEAVADQIDLSQFDKYGLWVYLLIGLVVTALIQSSSAMVVIILSAMSAGVIGLEEGAVLIIGANIGTTVTVGIGALNGPADKKRLALAHFLFNLITGFLVFFFIRTLIDVTMSLFAIKDPLMELVLLNTAMNLIGILIFFPFINQLEKWLKHQFGEEKQTGVAIYIGKVNPNIPEAAVAAMEKDIHLAFDLTADFIFKIWEGDTLKDNNFTIWRKLIQQPYDLLSQYLRIKALEDELTAYHIKLQEVNLDHTSAQKSTSLMLALRTMVYASKDIKDVMHNIKEMQDTDDDQVKELLDFLKTFTYEQLNKMKTYIDANNQVDRSDWVGMHDVVYQNTLNELYQNARKHQPEIPISTLTNVIKQVISSLDNLGNSIIHWKEMEKMVIDTMKEEHV</sequence>
<dbReference type="AlphaFoldDB" id="I3Z9W5"/>
<feature type="transmembrane region" description="Helical" evidence="6">
    <location>
        <begin position="139"/>
        <end position="157"/>
    </location>
</feature>
<feature type="transmembrane region" description="Helical" evidence="6">
    <location>
        <begin position="284"/>
        <end position="303"/>
    </location>
</feature>
<dbReference type="PANTHER" id="PTHR10010:SF46">
    <property type="entry name" value="SODIUM-DEPENDENT PHOSPHATE TRANSPORT PROTEIN 2B"/>
    <property type="match status" value="1"/>
</dbReference>
<protein>
    <submittedName>
        <fullName evidence="7">Na+/phosphate symporter</fullName>
    </submittedName>
</protein>
<dbReference type="HOGENOM" id="CLU_025623_1_0_10"/>
<dbReference type="NCBIfam" id="NF037997">
    <property type="entry name" value="Na_Pi_symport"/>
    <property type="match status" value="1"/>
</dbReference>
<evidence type="ECO:0000313" key="8">
    <source>
        <dbReference type="Proteomes" id="UP000006050"/>
    </source>
</evidence>
<dbReference type="KEGG" id="bbd:Belba_3535"/>
<dbReference type="Proteomes" id="UP000006050">
    <property type="component" value="Chromosome"/>
</dbReference>
<dbReference type="PATRIC" id="fig|866536.3.peg.3661"/>
<feature type="transmembrane region" description="Helical" evidence="6">
    <location>
        <begin position="116"/>
        <end position="133"/>
    </location>
</feature>
<evidence type="ECO:0000256" key="6">
    <source>
        <dbReference type="SAM" id="Phobius"/>
    </source>
</evidence>
<evidence type="ECO:0000256" key="4">
    <source>
        <dbReference type="ARBA" id="ARBA00022989"/>
    </source>
</evidence>
<organism evidence="7 8">
    <name type="scientific">Belliella baltica (strain DSM 15883 / CIP 108006 / LMG 21964 / BA134)</name>
    <dbReference type="NCBI Taxonomy" id="866536"/>
    <lineage>
        <taxon>Bacteria</taxon>
        <taxon>Pseudomonadati</taxon>
        <taxon>Bacteroidota</taxon>
        <taxon>Cytophagia</taxon>
        <taxon>Cytophagales</taxon>
        <taxon>Cyclobacteriaceae</taxon>
        <taxon>Belliella</taxon>
    </lineage>
</organism>
<feature type="transmembrane region" description="Helical" evidence="6">
    <location>
        <begin position="52"/>
        <end position="81"/>
    </location>
</feature>
<evidence type="ECO:0000256" key="3">
    <source>
        <dbReference type="ARBA" id="ARBA00022692"/>
    </source>
</evidence>
<feature type="transmembrane region" description="Helical" evidence="6">
    <location>
        <begin position="217"/>
        <end position="238"/>
    </location>
</feature>
<evidence type="ECO:0000313" key="7">
    <source>
        <dbReference type="EMBL" id="AFL86033.1"/>
    </source>
</evidence>
<proteinExistence type="predicted"/>
<evidence type="ECO:0000256" key="2">
    <source>
        <dbReference type="ARBA" id="ARBA00022475"/>
    </source>
</evidence>
<feature type="transmembrane region" description="Helical" evidence="6">
    <location>
        <begin position="245"/>
        <end position="264"/>
    </location>
</feature>
<evidence type="ECO:0000256" key="5">
    <source>
        <dbReference type="ARBA" id="ARBA00023136"/>
    </source>
</evidence>
<dbReference type="InterPro" id="IPR003841">
    <property type="entry name" value="Na/Pi_transpt"/>
</dbReference>
<dbReference type="RefSeq" id="WP_014773967.1">
    <property type="nucleotide sequence ID" value="NC_018010.1"/>
</dbReference>
<dbReference type="GO" id="GO:0044341">
    <property type="term" value="P:sodium-dependent phosphate transport"/>
    <property type="evidence" value="ECO:0007669"/>
    <property type="project" value="InterPro"/>
</dbReference>
<keyword evidence="4 6" id="KW-1133">Transmembrane helix</keyword>
<keyword evidence="8" id="KW-1185">Reference proteome</keyword>
<gene>
    <name evidence="7" type="ordered locus">Belba_3535</name>
</gene>
<accession>I3Z9W5</accession>
<name>I3Z9W5_BELBD</name>
<dbReference type="OrthoDB" id="9763003at2"/>
<dbReference type="GO" id="GO:0005436">
    <property type="term" value="F:sodium:phosphate symporter activity"/>
    <property type="evidence" value="ECO:0007669"/>
    <property type="project" value="InterPro"/>
</dbReference>
<comment type="subcellular location">
    <subcellularLocation>
        <location evidence="1">Cell membrane</location>
        <topology evidence="1">Multi-pass membrane protein</topology>
    </subcellularLocation>
</comment>
<keyword evidence="2" id="KW-1003">Cell membrane</keyword>